<proteinExistence type="predicted"/>
<gene>
    <name evidence="3" type="ORF">chiPu_0016050</name>
</gene>
<sequence>MIMRIGVASEVIVIVGVAVMTVVVVGVPVMVVGVPVPVMVLSVPVMVVSVPVPMMVVGVPVMVVPVMVMTVPVMVMRVAIIHVKLGSSITCHFLKHQSTAEEMNEQEGKALGLLRFLRGSHFIRGLLSLLPVQRLDNALFAKVHVTPSPPSEAVLQVCIREEGVVTQSALRKEQEAAVRGVIPFWPSAGIGSERRLPLPSASWKKDTPSEPKPGGKRPRSDRYPVTWRGTEFPFEGRSAPPSSSSSPDLPRTAPDSEQTWREGRRVPLGRLPLPLEEATPERPRQGAPRPRRRVYIGNQAARWGLVKAELGWLSDEEVARVLLDVFIEKQMHQPGPSRTIQEADLDEAADINRDSAKEDNEQADLDSVPSLSVGSESTVTLSHPSSIGSIEDETDSSLFSAAGSASDSVSKYLVTASGRGERQSLPSPRAKTEPAEWESDSEGRAFSHRDPESKEAKNTGTDLAVLSESRAEGPARQRHSDGDIIRICVGEDGGTAYPEIKIGRS</sequence>
<dbReference type="Proteomes" id="UP000287033">
    <property type="component" value="Unassembled WGS sequence"/>
</dbReference>
<evidence type="ECO:0000313" key="3">
    <source>
        <dbReference type="EMBL" id="GCC37546.1"/>
    </source>
</evidence>
<protein>
    <submittedName>
        <fullName evidence="3">Uncharacterized protein</fullName>
    </submittedName>
</protein>
<feature type="transmembrane region" description="Helical" evidence="2">
    <location>
        <begin position="54"/>
        <end position="75"/>
    </location>
</feature>
<keyword evidence="2" id="KW-0812">Transmembrane</keyword>
<accession>A0A401T4E9</accession>
<dbReference type="OMA" id="DIIRICV"/>
<feature type="region of interest" description="Disordered" evidence="1">
    <location>
        <begin position="416"/>
        <end position="479"/>
    </location>
</feature>
<keyword evidence="2" id="KW-1133">Transmembrane helix</keyword>
<feature type="compositionally biased region" description="Low complexity" evidence="1">
    <location>
        <begin position="238"/>
        <end position="247"/>
    </location>
</feature>
<keyword evidence="4" id="KW-1185">Reference proteome</keyword>
<dbReference type="AlphaFoldDB" id="A0A401T4E9"/>
<reference evidence="3 4" key="1">
    <citation type="journal article" date="2018" name="Nat. Ecol. Evol.">
        <title>Shark genomes provide insights into elasmobranch evolution and the origin of vertebrates.</title>
        <authorList>
            <person name="Hara Y"/>
            <person name="Yamaguchi K"/>
            <person name="Onimaru K"/>
            <person name="Kadota M"/>
            <person name="Koyanagi M"/>
            <person name="Keeley SD"/>
            <person name="Tatsumi K"/>
            <person name="Tanaka K"/>
            <person name="Motone F"/>
            <person name="Kageyama Y"/>
            <person name="Nozu R"/>
            <person name="Adachi N"/>
            <person name="Nishimura O"/>
            <person name="Nakagawa R"/>
            <person name="Tanegashima C"/>
            <person name="Kiyatake I"/>
            <person name="Matsumoto R"/>
            <person name="Murakumo K"/>
            <person name="Nishida K"/>
            <person name="Terakita A"/>
            <person name="Kuratani S"/>
            <person name="Sato K"/>
            <person name="Hyodo S Kuraku.S."/>
        </authorList>
    </citation>
    <scope>NUCLEOTIDE SEQUENCE [LARGE SCALE GENOMIC DNA]</scope>
</reference>
<dbReference type="EMBL" id="BEZZ01001016">
    <property type="protein sequence ID" value="GCC37546.1"/>
    <property type="molecule type" value="Genomic_DNA"/>
</dbReference>
<name>A0A401T4E9_CHIPU</name>
<feature type="region of interest" description="Disordered" evidence="1">
    <location>
        <begin position="353"/>
        <end position="390"/>
    </location>
</feature>
<feature type="region of interest" description="Disordered" evidence="1">
    <location>
        <begin position="193"/>
        <end position="292"/>
    </location>
</feature>
<comment type="caution">
    <text evidence="3">The sequence shown here is derived from an EMBL/GenBank/DDBJ whole genome shotgun (WGS) entry which is preliminary data.</text>
</comment>
<evidence type="ECO:0000256" key="1">
    <source>
        <dbReference type="SAM" id="MobiDB-lite"/>
    </source>
</evidence>
<evidence type="ECO:0000313" key="4">
    <source>
        <dbReference type="Proteomes" id="UP000287033"/>
    </source>
</evidence>
<evidence type="ECO:0000256" key="2">
    <source>
        <dbReference type="SAM" id="Phobius"/>
    </source>
</evidence>
<keyword evidence="2" id="KW-0472">Membrane</keyword>
<dbReference type="OrthoDB" id="9946525at2759"/>
<feature type="compositionally biased region" description="Basic and acidic residues" evidence="1">
    <location>
        <begin position="469"/>
        <end position="479"/>
    </location>
</feature>
<feature type="transmembrane region" description="Helical" evidence="2">
    <location>
        <begin position="12"/>
        <end position="34"/>
    </location>
</feature>
<organism evidence="3 4">
    <name type="scientific">Chiloscyllium punctatum</name>
    <name type="common">Brownbanded bambooshark</name>
    <name type="synonym">Hemiscyllium punctatum</name>
    <dbReference type="NCBI Taxonomy" id="137246"/>
    <lineage>
        <taxon>Eukaryota</taxon>
        <taxon>Metazoa</taxon>
        <taxon>Chordata</taxon>
        <taxon>Craniata</taxon>
        <taxon>Vertebrata</taxon>
        <taxon>Chondrichthyes</taxon>
        <taxon>Elasmobranchii</taxon>
        <taxon>Galeomorphii</taxon>
        <taxon>Galeoidea</taxon>
        <taxon>Orectolobiformes</taxon>
        <taxon>Hemiscylliidae</taxon>
        <taxon>Chiloscyllium</taxon>
    </lineage>
</organism>
<feature type="compositionally biased region" description="Polar residues" evidence="1">
    <location>
        <begin position="369"/>
        <end position="388"/>
    </location>
</feature>
<feature type="compositionally biased region" description="Basic and acidic residues" evidence="1">
    <location>
        <begin position="441"/>
        <end position="457"/>
    </location>
</feature>
<feature type="compositionally biased region" description="Low complexity" evidence="1">
    <location>
        <begin position="266"/>
        <end position="277"/>
    </location>
</feature>